<evidence type="ECO:0000256" key="2">
    <source>
        <dbReference type="ARBA" id="ARBA00022670"/>
    </source>
</evidence>
<dbReference type="GO" id="GO:0004198">
    <property type="term" value="F:calcium-dependent cysteine-type endopeptidase activity"/>
    <property type="evidence" value="ECO:0007669"/>
    <property type="project" value="InterPro"/>
</dbReference>
<comment type="similarity">
    <text evidence="1">Belongs to the peptidase C2 family. PalB/RIM13 subfamily.</text>
</comment>
<feature type="domain" description="Calpain catalytic" evidence="7">
    <location>
        <begin position="122"/>
        <end position="416"/>
    </location>
</feature>
<comment type="caution">
    <text evidence="8">The sequence shown here is derived from an EMBL/GenBank/DDBJ whole genome shotgun (WGS) entry which is preliminary data.</text>
</comment>
<evidence type="ECO:0000256" key="6">
    <source>
        <dbReference type="PROSITE-ProRule" id="PRU00239"/>
    </source>
</evidence>
<dbReference type="PANTHER" id="PTHR46143">
    <property type="entry name" value="CALPAIN-7"/>
    <property type="match status" value="1"/>
</dbReference>
<dbReference type="PRINTS" id="PR00704">
    <property type="entry name" value="CALPAIN"/>
</dbReference>
<protein>
    <recommendedName>
        <fullName evidence="7">Calpain catalytic domain-containing protein</fullName>
    </recommendedName>
</protein>
<dbReference type="AlphaFoldDB" id="A0AAD9I4V9"/>
<sequence length="870" mass="93391">MEAQALEHERLLGQSAGDAALQHAIAAAELYMDAVHKAGGGGDRAKLTRKCNDLLALAERLKANMAAAAASGRPAVPESTRLLPAGEQAILLRASRLHGNPFVPWEASPKPDVFAAPGGRTDYYSDPADYSLSDEQKAIFAGWKRPLELFGRAAASRCMLATADSDLAQDLATDCSVVASLCAANRLLAPGPGSLLSSLIHPYDHKAGRPLVSPNGKYVFRMNFNGTWRQVVIDDRLPSSSTDRTLFVVDKQNAQLLWPALVEKAYLKIRGGYDFPGSNSGTDLHVLTGWIPEQIVLQDDELIPNEAWHRIQQGYDALHAVVTLGTGNISPEEQRTLGLITEHDYAVLDMKVEAGTRLLLIKNPWVDSLVWTGPDPGPGPGPGPGRSAPKSLTNTFWMSFEEVMQHFESLYVNWHPGIFPYRQDHHFSWDMAHPMTPRVLTQNPQYSVRSSSADPVWILLGRHWQDGELDILRRRKGQRAEGNGRGRRGTDTLADVSRQLGYMSLALFASTPPGTRIALAEGNRRLNQGPLVDSPNTLLRCAPEPDRPYTLVVDQAALPLPKYSFTLSFFSMSPLAIAPAPEPLPFHNTLSGAWTRRSAGGSAAHASYLTNPQFALQLPQRTQLALLLSTDSSDLPVHVAMLFSAGQRMGPVSSSSSSSSGLGRDVVAASPEYRRGCNAASAHAVEPGTYTVVVSTFEPGQLGRFALRVSSSVRLAPPVPVLPDAAGRLRTPVAAPAVFGPGQDRLRARLDVARLARLSLSARSVRLPPPRPAASSPGPAPCAIRVALELGRGPHRAVVACSGAGEFADAAQGLRTPEVDVAPATAQARGGLWLVVEQIGSQAWVGQGVLLDLLSDGAPVRVGAWDVADD</sequence>
<dbReference type="InterPro" id="IPR036213">
    <property type="entry name" value="Calpain_III_sf"/>
</dbReference>
<dbReference type="InterPro" id="IPR022683">
    <property type="entry name" value="Calpain_III"/>
</dbReference>
<organism evidence="8 9">
    <name type="scientific">Phyllachora maydis</name>
    <dbReference type="NCBI Taxonomy" id="1825666"/>
    <lineage>
        <taxon>Eukaryota</taxon>
        <taxon>Fungi</taxon>
        <taxon>Dikarya</taxon>
        <taxon>Ascomycota</taxon>
        <taxon>Pezizomycotina</taxon>
        <taxon>Sordariomycetes</taxon>
        <taxon>Sordariomycetidae</taxon>
        <taxon>Phyllachorales</taxon>
        <taxon>Phyllachoraceae</taxon>
        <taxon>Phyllachora</taxon>
    </lineage>
</organism>
<proteinExistence type="inferred from homology"/>
<evidence type="ECO:0000256" key="1">
    <source>
        <dbReference type="ARBA" id="ARBA00010193"/>
    </source>
</evidence>
<dbReference type="InterPro" id="IPR051297">
    <property type="entry name" value="PalB/RIM13"/>
</dbReference>
<dbReference type="Pfam" id="PF01067">
    <property type="entry name" value="Calpain_III"/>
    <property type="match status" value="1"/>
</dbReference>
<accession>A0AAD9I4V9</accession>
<dbReference type="EMBL" id="JAQQPM010000004">
    <property type="protein sequence ID" value="KAK2070602.1"/>
    <property type="molecule type" value="Genomic_DNA"/>
</dbReference>
<evidence type="ECO:0000313" key="9">
    <source>
        <dbReference type="Proteomes" id="UP001217918"/>
    </source>
</evidence>
<dbReference type="PANTHER" id="PTHR46143:SF1">
    <property type="entry name" value="CALPAIN-7"/>
    <property type="match status" value="1"/>
</dbReference>
<dbReference type="SUPFAM" id="SSF49758">
    <property type="entry name" value="Calpain large subunit, middle domain (domain III)"/>
    <property type="match status" value="2"/>
</dbReference>
<keyword evidence="2 6" id="KW-0645">Protease</keyword>
<dbReference type="SMART" id="SM00230">
    <property type="entry name" value="CysPc"/>
    <property type="match status" value="1"/>
</dbReference>
<name>A0AAD9I4V9_9PEZI</name>
<evidence type="ECO:0000256" key="5">
    <source>
        <dbReference type="PIRSR" id="PIRSR622684-1"/>
    </source>
</evidence>
<dbReference type="InterPro" id="IPR001300">
    <property type="entry name" value="Peptidase_C2_calpain_cat"/>
</dbReference>
<dbReference type="SMART" id="SM00720">
    <property type="entry name" value="calpain_III"/>
    <property type="match status" value="1"/>
</dbReference>
<evidence type="ECO:0000256" key="3">
    <source>
        <dbReference type="ARBA" id="ARBA00022801"/>
    </source>
</evidence>
<dbReference type="InterPro" id="IPR038765">
    <property type="entry name" value="Papain-like_cys_pep_sf"/>
</dbReference>
<feature type="active site" evidence="5 6">
    <location>
        <position position="175"/>
    </location>
</feature>
<evidence type="ECO:0000313" key="8">
    <source>
        <dbReference type="EMBL" id="KAK2070602.1"/>
    </source>
</evidence>
<evidence type="ECO:0000259" key="7">
    <source>
        <dbReference type="PROSITE" id="PS50203"/>
    </source>
</evidence>
<feature type="active site" evidence="5 6">
    <location>
        <position position="363"/>
    </location>
</feature>
<gene>
    <name evidence="8" type="ORF">P8C59_005084</name>
</gene>
<dbReference type="GO" id="GO:0006508">
    <property type="term" value="P:proteolysis"/>
    <property type="evidence" value="ECO:0007669"/>
    <property type="project" value="UniProtKB-KW"/>
</dbReference>
<keyword evidence="4 6" id="KW-0788">Thiol protease</keyword>
<dbReference type="InterPro" id="IPR022684">
    <property type="entry name" value="Calpain_cysteine_protease"/>
</dbReference>
<keyword evidence="9" id="KW-1185">Reference proteome</keyword>
<dbReference type="Pfam" id="PF25435">
    <property type="entry name" value="PalB_C"/>
    <property type="match status" value="1"/>
</dbReference>
<keyword evidence="3 6" id="KW-0378">Hydrolase</keyword>
<dbReference type="Pfam" id="PF00648">
    <property type="entry name" value="Peptidase_C2"/>
    <property type="match status" value="1"/>
</dbReference>
<dbReference type="Gene3D" id="2.60.120.380">
    <property type="match status" value="1"/>
</dbReference>
<dbReference type="PROSITE" id="PS50203">
    <property type="entry name" value="CALPAIN_CAT"/>
    <property type="match status" value="1"/>
</dbReference>
<dbReference type="InterPro" id="IPR022682">
    <property type="entry name" value="Calpain_domain_III"/>
</dbReference>
<evidence type="ECO:0000256" key="4">
    <source>
        <dbReference type="ARBA" id="ARBA00022807"/>
    </source>
</evidence>
<dbReference type="Gene3D" id="3.90.70.10">
    <property type="entry name" value="Cysteine proteinases"/>
    <property type="match status" value="1"/>
</dbReference>
<reference evidence="8" key="1">
    <citation type="journal article" date="2023" name="Mol. Plant Microbe Interact.">
        <title>Elucidating the Obligate Nature and Biological Capacity of an Invasive Fungal Corn Pathogen.</title>
        <authorList>
            <person name="MacCready J.S."/>
            <person name="Roggenkamp E.M."/>
            <person name="Gdanetz K."/>
            <person name="Chilvers M.I."/>
        </authorList>
    </citation>
    <scope>NUCLEOTIDE SEQUENCE</scope>
    <source>
        <strain evidence="8">PM02</strain>
    </source>
</reference>
<dbReference type="SUPFAM" id="SSF54001">
    <property type="entry name" value="Cysteine proteinases"/>
    <property type="match status" value="1"/>
</dbReference>
<feature type="active site" evidence="5 6">
    <location>
        <position position="343"/>
    </location>
</feature>
<dbReference type="Proteomes" id="UP001217918">
    <property type="component" value="Unassembled WGS sequence"/>
</dbReference>